<keyword evidence="1" id="KW-0456">Lyase</keyword>
<dbReference type="InterPro" id="IPR032466">
    <property type="entry name" value="Metal_Hydrolase"/>
</dbReference>
<evidence type="ECO:0000256" key="1">
    <source>
        <dbReference type="ARBA" id="ARBA00023239"/>
    </source>
</evidence>
<dbReference type="InterPro" id="IPR006680">
    <property type="entry name" value="Amidohydro-rel"/>
</dbReference>
<dbReference type="PANTHER" id="PTHR21240:SF28">
    <property type="entry name" value="ISO-OROTATE DECARBOXYLASE (EUROFUNG)"/>
    <property type="match status" value="1"/>
</dbReference>
<protein>
    <submittedName>
        <fullName evidence="3">Amidohydrolase</fullName>
    </submittedName>
</protein>
<dbReference type="RefSeq" id="WP_269445561.1">
    <property type="nucleotide sequence ID" value="NZ_CP097463.1"/>
</dbReference>
<organism evidence="3 4">
    <name type="scientific">Jatrophihabitans cynanchi</name>
    <dbReference type="NCBI Taxonomy" id="2944128"/>
    <lineage>
        <taxon>Bacteria</taxon>
        <taxon>Bacillati</taxon>
        <taxon>Actinomycetota</taxon>
        <taxon>Actinomycetes</taxon>
        <taxon>Jatrophihabitantales</taxon>
        <taxon>Jatrophihabitantaceae</taxon>
        <taxon>Jatrophihabitans</taxon>
    </lineage>
</organism>
<sequence length="402" mass="45611">MAFNPITGYDFRIISTDCHVDPPADELVAKLPEHLRKWAPGTVVRDGVEYLDIPGLAPITKSFADGQMAGAGDEREFEREFRNDPDGGRDLVKRSAQLERDGVWGEVVFPHSFLGLSAHPNAEYQREMGRLYNNFCAETFLTTSAHRDRYAPSALLSTLEPADAVAEAVRAKELGFVCVMLPPVVPWLPYWHADWAPLWRTLEELDLVVNFHVFTGNTAQGVDFGNLWVIPPDLVEVGRARFRTERVDERLSTTVMCMASNMSPMMHLIGSGILDRHPRLRFALVESEAGWIPWALQALDLMQQRRRFAMIDLELKPSDYFRRQGWGTFLEDKVAIDTLEYLGEDRLMWSNDWPHDEGTFLESQSIIKELIGHLPLSTQKKLLRDNAAGLYCLDQVDQLVGV</sequence>
<evidence type="ECO:0000313" key="4">
    <source>
        <dbReference type="Proteomes" id="UP001164693"/>
    </source>
</evidence>
<dbReference type="Pfam" id="PF04909">
    <property type="entry name" value="Amidohydro_2"/>
    <property type="match status" value="1"/>
</dbReference>
<dbReference type="Gene3D" id="3.20.20.140">
    <property type="entry name" value="Metal-dependent hydrolases"/>
    <property type="match status" value="1"/>
</dbReference>
<dbReference type="EMBL" id="CP097463">
    <property type="protein sequence ID" value="WAX59021.1"/>
    <property type="molecule type" value="Genomic_DNA"/>
</dbReference>
<gene>
    <name evidence="3" type="ORF">M6B22_09750</name>
</gene>
<keyword evidence="4" id="KW-1185">Reference proteome</keyword>
<evidence type="ECO:0000313" key="3">
    <source>
        <dbReference type="EMBL" id="WAX59021.1"/>
    </source>
</evidence>
<dbReference type="SUPFAM" id="SSF51556">
    <property type="entry name" value="Metallo-dependent hydrolases"/>
    <property type="match status" value="1"/>
</dbReference>
<accession>A0ABY7K2E4</accession>
<feature type="domain" description="Amidohydrolase-related" evidence="2">
    <location>
        <begin position="17"/>
        <end position="391"/>
    </location>
</feature>
<dbReference type="PANTHER" id="PTHR21240">
    <property type="entry name" value="2-AMINO-3-CARBOXYLMUCONATE-6-SEMIALDEHYDE DECARBOXYLASE"/>
    <property type="match status" value="1"/>
</dbReference>
<reference evidence="3" key="1">
    <citation type="submission" date="2022-05" db="EMBL/GenBank/DDBJ databases">
        <title>Jatrophihabitans sp. SB3-54 whole genome sequence.</title>
        <authorList>
            <person name="Suh M.K."/>
            <person name="Eom M.K."/>
            <person name="Kim J.S."/>
            <person name="Kim H.S."/>
            <person name="Do H.E."/>
            <person name="Shin Y.K."/>
            <person name="Lee J.-S."/>
        </authorList>
    </citation>
    <scope>NUCLEOTIDE SEQUENCE</scope>
    <source>
        <strain evidence="3">SB3-54</strain>
    </source>
</reference>
<dbReference type="InterPro" id="IPR032465">
    <property type="entry name" value="ACMSD"/>
</dbReference>
<proteinExistence type="predicted"/>
<name>A0ABY7K2E4_9ACTN</name>
<evidence type="ECO:0000259" key="2">
    <source>
        <dbReference type="Pfam" id="PF04909"/>
    </source>
</evidence>
<dbReference type="Proteomes" id="UP001164693">
    <property type="component" value="Chromosome"/>
</dbReference>